<evidence type="ECO:0000313" key="1">
    <source>
        <dbReference type="EMBL" id="MED1205345.1"/>
    </source>
</evidence>
<protein>
    <submittedName>
        <fullName evidence="1">Spore germination protein</fullName>
    </submittedName>
</protein>
<accession>A0ABU6MKY8</accession>
<dbReference type="Pfam" id="PF10676">
    <property type="entry name" value="gerPA"/>
    <property type="match status" value="1"/>
</dbReference>
<reference evidence="1 2" key="1">
    <citation type="submission" date="2023-03" db="EMBL/GenBank/DDBJ databases">
        <title>Bacillus Genome Sequencing.</title>
        <authorList>
            <person name="Dunlap C."/>
        </authorList>
    </citation>
    <scope>NUCLEOTIDE SEQUENCE [LARGE SCALE GENOMIC DNA]</scope>
    <source>
        <strain evidence="1 2">B-23453</strain>
    </source>
</reference>
<name>A0ABU6MKY8_9BACI</name>
<dbReference type="InterPro" id="IPR019618">
    <property type="entry name" value="Spore_germination_GerPA"/>
</dbReference>
<gene>
    <name evidence="1" type="ORF">P4T90_20045</name>
</gene>
<dbReference type="RefSeq" id="WP_066262925.1">
    <property type="nucleotide sequence ID" value="NZ_JARMAB010000032.1"/>
</dbReference>
<evidence type="ECO:0000313" key="2">
    <source>
        <dbReference type="Proteomes" id="UP001341444"/>
    </source>
</evidence>
<sequence>MPSFIKSVQILQASGTAGVHFGNSSFLSPKEVFKFSYGAGGINVGAFVTANTIKSENPLIDTADLQQPIIKNR</sequence>
<dbReference type="EMBL" id="JARMAB010000032">
    <property type="protein sequence ID" value="MED1205345.1"/>
    <property type="molecule type" value="Genomic_DNA"/>
</dbReference>
<comment type="caution">
    <text evidence="1">The sequence shown here is derived from an EMBL/GenBank/DDBJ whole genome shotgun (WGS) entry which is preliminary data.</text>
</comment>
<proteinExistence type="predicted"/>
<keyword evidence="2" id="KW-1185">Reference proteome</keyword>
<dbReference type="Proteomes" id="UP001341444">
    <property type="component" value="Unassembled WGS sequence"/>
</dbReference>
<organism evidence="1 2">
    <name type="scientific">Heyndrickxia acidicola</name>
    <dbReference type="NCBI Taxonomy" id="209389"/>
    <lineage>
        <taxon>Bacteria</taxon>
        <taxon>Bacillati</taxon>
        <taxon>Bacillota</taxon>
        <taxon>Bacilli</taxon>
        <taxon>Bacillales</taxon>
        <taxon>Bacillaceae</taxon>
        <taxon>Heyndrickxia</taxon>
    </lineage>
</organism>